<dbReference type="InterPro" id="IPR013096">
    <property type="entry name" value="Cupin_2"/>
</dbReference>
<reference evidence="2 3" key="1">
    <citation type="submission" date="2016-10" db="EMBL/GenBank/DDBJ databases">
        <authorList>
            <person name="de Groot N.N."/>
        </authorList>
    </citation>
    <scope>NUCLEOTIDE SEQUENCE [LARGE SCALE GENOMIC DNA]</scope>
    <source>
        <strain evidence="2 3">DSM 16957</strain>
    </source>
</reference>
<sequence length="126" mass="13878">MSIARIHPQPPEEYWFVEGCHILEWHNRVDDPALSVARARVASGQTTRWHRLHGITERYLILSGRGRVEVEGLPPTELGAGAVVVIPPGVAQRIACVGEEALVFLAMCTPRFEAAAYEDVDATSSF</sequence>
<dbReference type="PANTHER" id="PTHR36114">
    <property type="entry name" value="16.7 KDA PROTEIN IN WHIE LOCUS"/>
    <property type="match status" value="1"/>
</dbReference>
<feature type="domain" description="Cupin type-2" evidence="1">
    <location>
        <begin position="39"/>
        <end position="107"/>
    </location>
</feature>
<accession>A0A1G6SJZ6</accession>
<keyword evidence="2" id="KW-0413">Isomerase</keyword>
<dbReference type="STRING" id="265719.SAMN04488509_101520"/>
<dbReference type="SUPFAM" id="SSF51182">
    <property type="entry name" value="RmlC-like cupins"/>
    <property type="match status" value="1"/>
</dbReference>
<dbReference type="OrthoDB" id="9783876at2"/>
<name>A0A1G6SJZ6_9GAMM</name>
<dbReference type="InterPro" id="IPR011051">
    <property type="entry name" value="RmlC_Cupin_sf"/>
</dbReference>
<dbReference type="PANTHER" id="PTHR36114:SF8">
    <property type="entry name" value="CUPIN TYPE-1 DOMAIN-CONTAINING PROTEIN"/>
    <property type="match status" value="1"/>
</dbReference>
<dbReference type="GO" id="GO:0016853">
    <property type="term" value="F:isomerase activity"/>
    <property type="evidence" value="ECO:0007669"/>
    <property type="project" value="UniProtKB-KW"/>
</dbReference>
<dbReference type="EMBL" id="FNAG01000001">
    <property type="protein sequence ID" value="SDD16466.1"/>
    <property type="molecule type" value="Genomic_DNA"/>
</dbReference>
<protein>
    <submittedName>
        <fullName evidence="2">Mannose-6-phosphate isomerase, cupin superfamily</fullName>
    </submittedName>
</protein>
<dbReference type="Pfam" id="PF07883">
    <property type="entry name" value="Cupin_2"/>
    <property type="match status" value="1"/>
</dbReference>
<evidence type="ECO:0000259" key="1">
    <source>
        <dbReference type="Pfam" id="PF07883"/>
    </source>
</evidence>
<proteinExistence type="predicted"/>
<dbReference type="InterPro" id="IPR014710">
    <property type="entry name" value="RmlC-like_jellyroll"/>
</dbReference>
<evidence type="ECO:0000313" key="2">
    <source>
        <dbReference type="EMBL" id="SDD16466.1"/>
    </source>
</evidence>
<evidence type="ECO:0000313" key="3">
    <source>
        <dbReference type="Proteomes" id="UP000199603"/>
    </source>
</evidence>
<dbReference type="RefSeq" id="WP_091238449.1">
    <property type="nucleotide sequence ID" value="NZ_FNAG01000001.1"/>
</dbReference>
<dbReference type="Proteomes" id="UP000199603">
    <property type="component" value="Unassembled WGS sequence"/>
</dbReference>
<organism evidence="2 3">
    <name type="scientific">Aquimonas voraii</name>
    <dbReference type="NCBI Taxonomy" id="265719"/>
    <lineage>
        <taxon>Bacteria</taxon>
        <taxon>Pseudomonadati</taxon>
        <taxon>Pseudomonadota</taxon>
        <taxon>Gammaproteobacteria</taxon>
        <taxon>Lysobacterales</taxon>
        <taxon>Lysobacteraceae</taxon>
        <taxon>Aquimonas</taxon>
    </lineage>
</organism>
<dbReference type="InterPro" id="IPR052044">
    <property type="entry name" value="PKS_Associated_Protein"/>
</dbReference>
<gene>
    <name evidence="2" type="ORF">SAMN04488509_101520</name>
</gene>
<keyword evidence="3" id="KW-1185">Reference proteome</keyword>
<dbReference type="Gene3D" id="2.60.120.10">
    <property type="entry name" value="Jelly Rolls"/>
    <property type="match status" value="1"/>
</dbReference>
<dbReference type="AlphaFoldDB" id="A0A1G6SJZ6"/>